<dbReference type="GO" id="GO:0030692">
    <property type="term" value="C:Noc4p-Nop14p complex"/>
    <property type="evidence" value="ECO:0007669"/>
    <property type="project" value="TreeGrafter"/>
</dbReference>
<dbReference type="GO" id="GO:0032040">
    <property type="term" value="C:small-subunit processome"/>
    <property type="evidence" value="ECO:0007669"/>
    <property type="project" value="TreeGrafter"/>
</dbReference>
<dbReference type="Pfam" id="PF03914">
    <property type="entry name" value="CBF"/>
    <property type="match status" value="1"/>
</dbReference>
<dbReference type="InterPro" id="IPR027193">
    <property type="entry name" value="Noc4"/>
</dbReference>
<feature type="compositionally biased region" description="Acidic residues" evidence="2">
    <location>
        <begin position="362"/>
        <end position="399"/>
    </location>
</feature>
<evidence type="ECO:0000259" key="3">
    <source>
        <dbReference type="Pfam" id="PF03914"/>
    </source>
</evidence>
<evidence type="ECO:0000313" key="4">
    <source>
        <dbReference type="EMBL" id="KAK1741987.1"/>
    </source>
</evidence>
<name>A0AAD9DC61_9STRA</name>
<dbReference type="GO" id="GO:0042254">
    <property type="term" value="P:ribosome biogenesis"/>
    <property type="evidence" value="ECO:0007669"/>
    <property type="project" value="InterPro"/>
</dbReference>
<reference evidence="4" key="1">
    <citation type="submission" date="2023-06" db="EMBL/GenBank/DDBJ databases">
        <title>Survivors Of The Sea: Transcriptome response of Skeletonema marinoi to long-term dormancy.</title>
        <authorList>
            <person name="Pinder M.I.M."/>
            <person name="Kourtchenko O."/>
            <person name="Robertson E.K."/>
            <person name="Larsson T."/>
            <person name="Maumus F."/>
            <person name="Osuna-Cruz C.M."/>
            <person name="Vancaester E."/>
            <person name="Stenow R."/>
            <person name="Vandepoele K."/>
            <person name="Ploug H."/>
            <person name="Bruchert V."/>
            <person name="Godhe A."/>
            <person name="Topel M."/>
        </authorList>
    </citation>
    <scope>NUCLEOTIDE SEQUENCE</scope>
    <source>
        <strain evidence="4">R05AC</strain>
    </source>
</reference>
<accession>A0AAD9DC61</accession>
<dbReference type="PANTHER" id="PTHR12455">
    <property type="entry name" value="NUCLEOLAR COMPLEX PROTEIN 4"/>
    <property type="match status" value="1"/>
</dbReference>
<evidence type="ECO:0000313" key="5">
    <source>
        <dbReference type="Proteomes" id="UP001224775"/>
    </source>
</evidence>
<proteinExistence type="inferred from homology"/>
<comment type="caution">
    <text evidence="4">The sequence shown here is derived from an EMBL/GenBank/DDBJ whole genome shotgun (WGS) entry which is preliminary data.</text>
</comment>
<dbReference type="InterPro" id="IPR005612">
    <property type="entry name" value="CCAAT-binding_factor"/>
</dbReference>
<protein>
    <submittedName>
        <fullName evidence="4">Nucleolar complex protein 4</fullName>
    </submittedName>
</protein>
<gene>
    <name evidence="4" type="ORF">QTG54_007560</name>
</gene>
<sequence>MRWWRWQLHRRKDETSIWMNETRKGKMTVSRLAAVRQLPLHHPFHHFICFKEHDALLIAVGRVDQRERERASKNVYPNNKTQQLVMTAPDSSEPSAAQTAQEIKVLLQQLRKSSKQRQRGNFNSASERDDALRLDKLRRIFSRLVERRELDITDRSNRDQSASAKWNQWLLTQHDVFIDFLVDGIIAGKTASMRTFCGVIATTPVKINLQSNGDSVDEKQYMLSEQLLNKLLSALVKSKQYFELNKSGEDSKANSLVSEESMLALFESEFLRQYRDAQYFVMKGINKIAMDLRASMDGDAKKSKGKDDEDSDENVEVEYKGMGDVAENMCRLLAMMDYVARTASDLNQEARYLFDPPQLMDADSEDEDDDHDKRDEDDDSEADDTESDSDSDESVEETEGAGRKRAAPSTGKSSNKRSKKTKVITWQQSYKHRFALQQAWLSTLRLPDIPTRTQKHVLQHLSSYVLGICPSPLRFAEYFTRSFQAGTNKAAGTKGSSSNLISILALDGLFILMLDHQLEYPEFYSSLYQLLHPRILYTKQRARFLQLLSKSLMANSMLPAYVVASYCKKLCRLALSGPPSGGLFALALVSNLLRKHGECACLIHREGKREDVGLIEDVFVEEVDDLTQTRALESSLWELTALEKHYHHAIATVAKAVGTEDDKTTPMYDMEDFMAHTYKSLFEQEKKRLSDAKANKKKARVSLTFVEPDALFTKEDVFGDFFKCK</sequence>
<keyword evidence="5" id="KW-1185">Reference proteome</keyword>
<dbReference type="AlphaFoldDB" id="A0AAD9DC61"/>
<dbReference type="Proteomes" id="UP001224775">
    <property type="component" value="Unassembled WGS sequence"/>
</dbReference>
<evidence type="ECO:0000256" key="2">
    <source>
        <dbReference type="SAM" id="MobiDB-lite"/>
    </source>
</evidence>
<feature type="region of interest" description="Disordered" evidence="2">
    <location>
        <begin position="356"/>
        <end position="420"/>
    </location>
</feature>
<evidence type="ECO:0000256" key="1">
    <source>
        <dbReference type="ARBA" id="ARBA00007797"/>
    </source>
</evidence>
<dbReference type="EMBL" id="JATAAI010000012">
    <property type="protein sequence ID" value="KAK1741987.1"/>
    <property type="molecule type" value="Genomic_DNA"/>
</dbReference>
<organism evidence="4 5">
    <name type="scientific">Skeletonema marinoi</name>
    <dbReference type="NCBI Taxonomy" id="267567"/>
    <lineage>
        <taxon>Eukaryota</taxon>
        <taxon>Sar</taxon>
        <taxon>Stramenopiles</taxon>
        <taxon>Ochrophyta</taxon>
        <taxon>Bacillariophyta</taxon>
        <taxon>Coscinodiscophyceae</taxon>
        <taxon>Thalassiosirophycidae</taxon>
        <taxon>Thalassiosirales</taxon>
        <taxon>Skeletonemataceae</taxon>
        <taxon>Skeletonema</taxon>
        <taxon>Skeletonema marinoi-dohrnii complex</taxon>
    </lineage>
</organism>
<feature type="domain" description="CCAAT-binding factor" evidence="3">
    <location>
        <begin position="502"/>
        <end position="654"/>
    </location>
</feature>
<comment type="similarity">
    <text evidence="1">Belongs to the CBF/MAK21 family.</text>
</comment>
<dbReference type="PANTHER" id="PTHR12455:SF0">
    <property type="entry name" value="NUCLEOLAR COMPLEX PROTEIN 4 HOMOLOG"/>
    <property type="match status" value="1"/>
</dbReference>